<reference evidence="10 11" key="1">
    <citation type="journal article" date="2013" name="BMC Genomics">
        <title>The miniature genome of a carnivorous plant Genlisea aurea contains a low number of genes and short non-coding sequences.</title>
        <authorList>
            <person name="Leushkin E.V."/>
            <person name="Sutormin R.A."/>
            <person name="Nabieva E.R."/>
            <person name="Penin A.A."/>
            <person name="Kondrashov A.S."/>
            <person name="Logacheva M.D."/>
        </authorList>
    </citation>
    <scope>NUCLEOTIDE SEQUENCE [LARGE SCALE GENOMIC DNA]</scope>
</reference>
<evidence type="ECO:0000256" key="1">
    <source>
        <dbReference type="ARBA" id="ARBA00022701"/>
    </source>
</evidence>
<dbReference type="EMBL" id="AUSU01007942">
    <property type="protein sequence ID" value="EPS59960.1"/>
    <property type="molecule type" value="Genomic_DNA"/>
</dbReference>
<protein>
    <recommendedName>
        <fullName evidence="9">Kinesin motor domain-containing protein</fullName>
    </recommendedName>
</protein>
<proteinExistence type="inferred from homology"/>
<dbReference type="Proteomes" id="UP000015453">
    <property type="component" value="Unassembled WGS sequence"/>
</dbReference>
<dbReference type="InterPro" id="IPR001752">
    <property type="entry name" value="Kinesin_motor_dom"/>
</dbReference>
<dbReference type="PROSITE" id="PS50067">
    <property type="entry name" value="KINESIN_MOTOR_2"/>
    <property type="match status" value="1"/>
</dbReference>
<dbReference type="Gene3D" id="3.40.850.10">
    <property type="entry name" value="Kinesin motor domain"/>
    <property type="match status" value="1"/>
</dbReference>
<comment type="caution">
    <text evidence="10">The sequence shown here is derived from an EMBL/GenBank/DDBJ whole genome shotgun (WGS) entry which is preliminary data.</text>
</comment>
<accession>S8BZH1</accession>
<dbReference type="GO" id="GO:0007018">
    <property type="term" value="P:microtubule-based movement"/>
    <property type="evidence" value="ECO:0007669"/>
    <property type="project" value="InterPro"/>
</dbReference>
<dbReference type="GO" id="GO:0005524">
    <property type="term" value="F:ATP binding"/>
    <property type="evidence" value="ECO:0007669"/>
    <property type="project" value="UniProtKB-UniRule"/>
</dbReference>
<keyword evidence="1" id="KW-0493">Microtubule</keyword>
<dbReference type="GO" id="GO:0005874">
    <property type="term" value="C:microtubule"/>
    <property type="evidence" value="ECO:0007669"/>
    <property type="project" value="UniProtKB-KW"/>
</dbReference>
<name>S8BZH1_9LAMI</name>
<feature type="region of interest" description="Disordered" evidence="8">
    <location>
        <begin position="149"/>
        <end position="171"/>
    </location>
</feature>
<gene>
    <name evidence="10" type="ORF">M569_14845</name>
</gene>
<evidence type="ECO:0000256" key="3">
    <source>
        <dbReference type="ARBA" id="ARBA00022840"/>
    </source>
</evidence>
<keyword evidence="5 7" id="KW-0505">Motor protein</keyword>
<evidence type="ECO:0000256" key="4">
    <source>
        <dbReference type="ARBA" id="ARBA00023054"/>
    </source>
</evidence>
<dbReference type="SUPFAM" id="SSF52540">
    <property type="entry name" value="P-loop containing nucleoside triphosphate hydrolases"/>
    <property type="match status" value="1"/>
</dbReference>
<feature type="compositionally biased region" description="Basic residues" evidence="8">
    <location>
        <begin position="1"/>
        <end position="11"/>
    </location>
</feature>
<dbReference type="InterPro" id="IPR027417">
    <property type="entry name" value="P-loop_NTPase"/>
</dbReference>
<evidence type="ECO:0000256" key="8">
    <source>
        <dbReference type="SAM" id="MobiDB-lite"/>
    </source>
</evidence>
<dbReference type="OrthoDB" id="3176171at2759"/>
<dbReference type="PANTHER" id="PTHR37739">
    <property type="entry name" value="KINESIN-LIKE PROTEIN KIN-12D"/>
    <property type="match status" value="1"/>
</dbReference>
<dbReference type="Pfam" id="PF00225">
    <property type="entry name" value="Kinesin"/>
    <property type="match status" value="1"/>
</dbReference>
<evidence type="ECO:0000256" key="6">
    <source>
        <dbReference type="ARBA" id="ARBA00034488"/>
    </source>
</evidence>
<feature type="domain" description="Kinesin motor" evidence="9">
    <location>
        <begin position="182"/>
        <end position="299"/>
    </location>
</feature>
<comment type="similarity">
    <text evidence="6">Belongs to the TRAFAC class myosin-kinesin ATPase superfamily. Kinesin family. KIN-12 subfamily.</text>
</comment>
<keyword evidence="2 7" id="KW-0547">Nucleotide-binding</keyword>
<organism evidence="10 11">
    <name type="scientific">Genlisea aurea</name>
    <dbReference type="NCBI Taxonomy" id="192259"/>
    <lineage>
        <taxon>Eukaryota</taxon>
        <taxon>Viridiplantae</taxon>
        <taxon>Streptophyta</taxon>
        <taxon>Embryophyta</taxon>
        <taxon>Tracheophyta</taxon>
        <taxon>Spermatophyta</taxon>
        <taxon>Magnoliopsida</taxon>
        <taxon>eudicotyledons</taxon>
        <taxon>Gunneridae</taxon>
        <taxon>Pentapetalae</taxon>
        <taxon>asterids</taxon>
        <taxon>lamiids</taxon>
        <taxon>Lamiales</taxon>
        <taxon>Lentibulariaceae</taxon>
        <taxon>Genlisea</taxon>
    </lineage>
</organism>
<sequence>MDLRFLRRKSSKNVNAEEVENLPLKSGDISVPQICGDPSRPPLNAIQKTFQIPDRAHQGCISDQEMSSSRANKPDRTPNRPKPKNSEAQVSLRTPEKHVVASKGRYNLAQKFDCSSTNSVIDVKEEVKPIPNMSTPGGARVLGRTSSCNSDCTSTQSTPTKSVSRPPTPGCNLASVSRPLLNMGTRPGAYAAFGKETASPCHMSNTVSTPDVPYFELKEDPSFWMEHNVQETLFRMVGLPMVENCLSGYNSCMFAYGQTGSGKTFTMLGDIDEIEVNPSPNRGMTPRIFEFLFARIRAV</sequence>
<feature type="compositionally biased region" description="Polar residues" evidence="8">
    <location>
        <begin position="149"/>
        <end position="165"/>
    </location>
</feature>
<feature type="binding site" evidence="7">
    <location>
        <begin position="257"/>
        <end position="264"/>
    </location>
    <ligand>
        <name>ATP</name>
        <dbReference type="ChEBI" id="CHEBI:30616"/>
    </ligand>
</feature>
<dbReference type="InterPro" id="IPR044986">
    <property type="entry name" value="KIF15/KIN-12"/>
</dbReference>
<evidence type="ECO:0000259" key="9">
    <source>
        <dbReference type="PROSITE" id="PS50067"/>
    </source>
</evidence>
<evidence type="ECO:0000313" key="11">
    <source>
        <dbReference type="Proteomes" id="UP000015453"/>
    </source>
</evidence>
<keyword evidence="4" id="KW-0175">Coiled coil</keyword>
<dbReference type="PANTHER" id="PTHR37739:SF8">
    <property type="entry name" value="KINESIN-LIKE PROTEIN KIN-12D"/>
    <property type="match status" value="1"/>
</dbReference>
<keyword evidence="3 7" id="KW-0067">ATP-binding</keyword>
<dbReference type="AlphaFoldDB" id="S8BZH1"/>
<evidence type="ECO:0000313" key="10">
    <source>
        <dbReference type="EMBL" id="EPS59960.1"/>
    </source>
</evidence>
<evidence type="ECO:0000256" key="5">
    <source>
        <dbReference type="ARBA" id="ARBA00023175"/>
    </source>
</evidence>
<dbReference type="GO" id="GO:0008017">
    <property type="term" value="F:microtubule binding"/>
    <property type="evidence" value="ECO:0007669"/>
    <property type="project" value="InterPro"/>
</dbReference>
<keyword evidence="11" id="KW-1185">Reference proteome</keyword>
<dbReference type="InterPro" id="IPR036961">
    <property type="entry name" value="Kinesin_motor_dom_sf"/>
</dbReference>
<evidence type="ECO:0000256" key="7">
    <source>
        <dbReference type="PROSITE-ProRule" id="PRU00283"/>
    </source>
</evidence>
<feature type="region of interest" description="Disordered" evidence="8">
    <location>
        <begin position="1"/>
        <end position="44"/>
    </location>
</feature>
<dbReference type="GO" id="GO:0003777">
    <property type="term" value="F:microtubule motor activity"/>
    <property type="evidence" value="ECO:0007669"/>
    <property type="project" value="InterPro"/>
</dbReference>
<feature type="region of interest" description="Disordered" evidence="8">
    <location>
        <begin position="59"/>
        <end position="97"/>
    </location>
</feature>
<evidence type="ECO:0000256" key="2">
    <source>
        <dbReference type="ARBA" id="ARBA00022741"/>
    </source>
</evidence>